<evidence type="ECO:0000313" key="5">
    <source>
        <dbReference type="EMBL" id="WBY56356.1"/>
    </source>
</evidence>
<evidence type="ECO:0000256" key="3">
    <source>
        <dbReference type="ARBA" id="ARBA00022833"/>
    </source>
</evidence>
<evidence type="ECO:0000313" key="6">
    <source>
        <dbReference type="Proteomes" id="UP001054126"/>
    </source>
</evidence>
<gene>
    <name evidence="5" type="ORF">Py17XNL_000704217</name>
</gene>
<dbReference type="InterPro" id="IPR045234">
    <property type="entry name" value="Unkempt-like"/>
</dbReference>
<evidence type="ECO:0000256" key="4">
    <source>
        <dbReference type="SAM" id="Coils"/>
    </source>
</evidence>
<evidence type="ECO:0000256" key="1">
    <source>
        <dbReference type="ARBA" id="ARBA00022723"/>
    </source>
</evidence>
<name>A0AAF0B338_PLAYO</name>
<sequence length="621" mass="73536">MACTPLLSENDLYLFRTKQCLRLAKGNCEFGVDRCQYNHNTQWIRRCPYYISLPSYLRYIPVACPYFIKNKNIDENKNQEERNKDIEREKEILQNCLFLTNKDGSVNNEFYKYIEQTNINKCPAGVECPLAHSIEEIYYHPLVYKTKKCENYKHGNCNKYYCPDFHKLAEQRKIKEYFIPFSYKIDIPSYPNVTIVDKIMYGSFKGQSQINNKKKKKLQQNGNKYVLNFSDINTKIGDNNNNHNCNNTIYSYQNKNSKCISSFQKYTNNISYHYNYNKKEEISKINYDINKIYNNRTDKNAYLKYNSIDIPHVNGNISHINNTKYNTISYPNNLRICENSLKNKKQNSIFSYLNNCDDKFTLYVHILQKFSHLFDLNIISNVNSNTPIALINALNISDKNVQNFDKIEIENSENRNNTSYYTCTNVDKKNSDCVNVNNAFSNINNMNSKFELTQFYTNGDNNSETYYKPIKENIENNSKSNTYYNILNQIFKKNLQITKNKMEYLNEKASPIISTYERIFKYDSKYDSKYDGNIDSFTNYTHKNMFVNENWGDSYEDFINILSHILCLLYFTTNSKTHPSFDEYAHQLAKNVKKKKIIKLHVHTYKLIFIRTHLSLYMCNI</sequence>
<accession>A0AAF0B338</accession>
<dbReference type="EMBL" id="CP115531">
    <property type="protein sequence ID" value="WBY56356.1"/>
    <property type="molecule type" value="Genomic_DNA"/>
</dbReference>
<protein>
    <submittedName>
        <fullName evidence="5">Zinc finger protein</fullName>
    </submittedName>
</protein>
<keyword evidence="1" id="KW-0479">Metal-binding</keyword>
<dbReference type="AlphaFoldDB" id="A0AAF0B338"/>
<feature type="coiled-coil region" evidence="4">
    <location>
        <begin position="69"/>
        <end position="96"/>
    </location>
</feature>
<organism evidence="5 6">
    <name type="scientific">Plasmodium yoelii yoelii</name>
    <dbReference type="NCBI Taxonomy" id="73239"/>
    <lineage>
        <taxon>Eukaryota</taxon>
        <taxon>Sar</taxon>
        <taxon>Alveolata</taxon>
        <taxon>Apicomplexa</taxon>
        <taxon>Aconoidasida</taxon>
        <taxon>Haemosporida</taxon>
        <taxon>Plasmodiidae</taxon>
        <taxon>Plasmodium</taxon>
        <taxon>Plasmodium (Vinckeia)</taxon>
    </lineage>
</organism>
<keyword evidence="4" id="KW-0175">Coiled coil</keyword>
<dbReference type="Proteomes" id="UP001054126">
    <property type="component" value="Chromosome 7"/>
</dbReference>
<proteinExistence type="predicted"/>
<dbReference type="GO" id="GO:0008270">
    <property type="term" value="F:zinc ion binding"/>
    <property type="evidence" value="ECO:0007669"/>
    <property type="project" value="UniProtKB-KW"/>
</dbReference>
<keyword evidence="3" id="KW-0862">Zinc</keyword>
<keyword evidence="2" id="KW-0863">Zinc-finger</keyword>
<dbReference type="PANTHER" id="PTHR14493:SF50">
    <property type="entry name" value="RING FINGER PROTEIN UNKEMPT"/>
    <property type="match status" value="1"/>
</dbReference>
<evidence type="ECO:0000256" key="2">
    <source>
        <dbReference type="ARBA" id="ARBA00022771"/>
    </source>
</evidence>
<reference evidence="5" key="1">
    <citation type="submission" date="2023-01" db="EMBL/GenBank/DDBJ databases">
        <title>Long-Read Genome Assembly and Gene Model Annotations for the Rodent Malaria Parasite Plasmodium yoelii 17XNL.</title>
        <authorList>
            <person name="Mitchell G.J."/>
            <person name="Sebastian A."/>
            <person name="Albert I."/>
            <person name="Lindner S.E."/>
        </authorList>
    </citation>
    <scope>NUCLEOTIDE SEQUENCE</scope>
    <source>
        <strain evidence="5">17XNL clone 1.1</strain>
    </source>
</reference>
<dbReference type="PANTHER" id="PTHR14493">
    <property type="entry name" value="UNKEMPT FAMILY MEMBER"/>
    <property type="match status" value="1"/>
</dbReference>